<organism evidence="1 2">
    <name type="scientific">Elysia marginata</name>
    <dbReference type="NCBI Taxonomy" id="1093978"/>
    <lineage>
        <taxon>Eukaryota</taxon>
        <taxon>Metazoa</taxon>
        <taxon>Spiralia</taxon>
        <taxon>Lophotrochozoa</taxon>
        <taxon>Mollusca</taxon>
        <taxon>Gastropoda</taxon>
        <taxon>Heterobranchia</taxon>
        <taxon>Euthyneura</taxon>
        <taxon>Panpulmonata</taxon>
        <taxon>Sacoglossa</taxon>
        <taxon>Placobranchoidea</taxon>
        <taxon>Plakobranchidae</taxon>
        <taxon>Elysia</taxon>
    </lineage>
</organism>
<keyword evidence="1" id="KW-0347">Helicase</keyword>
<keyword evidence="1" id="KW-0547">Nucleotide-binding</keyword>
<dbReference type="EMBL" id="BMAT01002168">
    <property type="protein sequence ID" value="GFS00418.1"/>
    <property type="molecule type" value="Genomic_DNA"/>
</dbReference>
<accession>A0AAV4HQJ7</accession>
<evidence type="ECO:0000313" key="1">
    <source>
        <dbReference type="EMBL" id="GFS00418.1"/>
    </source>
</evidence>
<dbReference type="GO" id="GO:0004386">
    <property type="term" value="F:helicase activity"/>
    <property type="evidence" value="ECO:0007669"/>
    <property type="project" value="UniProtKB-KW"/>
</dbReference>
<sequence>MKTTHFGAKSHFKSFRARLVSEVDVIQDGPFAGKKTSAIGRGVHCTLEPFPSLSYKVIFSVCLSRMRLEHPHFLSEDGRHAPFPLDTNSSEEPTCNFGSGSNTAKLLPHTRLIVWDECTMTYCKALKTVKDPSKTFATSTIPWAT</sequence>
<protein>
    <submittedName>
        <fullName evidence="1">ATP-dependent helicase</fullName>
    </submittedName>
</protein>
<name>A0AAV4HQJ7_9GAST</name>
<comment type="caution">
    <text evidence="1">The sequence shown here is derived from an EMBL/GenBank/DDBJ whole genome shotgun (WGS) entry which is preliminary data.</text>
</comment>
<dbReference type="Proteomes" id="UP000762676">
    <property type="component" value="Unassembled WGS sequence"/>
</dbReference>
<keyword evidence="2" id="KW-1185">Reference proteome</keyword>
<dbReference type="AlphaFoldDB" id="A0AAV4HQJ7"/>
<keyword evidence="1" id="KW-0067">ATP-binding</keyword>
<keyword evidence="1" id="KW-0378">Hydrolase</keyword>
<proteinExistence type="predicted"/>
<evidence type="ECO:0000313" key="2">
    <source>
        <dbReference type="Proteomes" id="UP000762676"/>
    </source>
</evidence>
<reference evidence="1 2" key="1">
    <citation type="journal article" date="2021" name="Elife">
        <title>Chloroplast acquisition without the gene transfer in kleptoplastic sea slugs, Plakobranchus ocellatus.</title>
        <authorList>
            <person name="Maeda T."/>
            <person name="Takahashi S."/>
            <person name="Yoshida T."/>
            <person name="Shimamura S."/>
            <person name="Takaki Y."/>
            <person name="Nagai Y."/>
            <person name="Toyoda A."/>
            <person name="Suzuki Y."/>
            <person name="Arimoto A."/>
            <person name="Ishii H."/>
            <person name="Satoh N."/>
            <person name="Nishiyama T."/>
            <person name="Hasebe M."/>
            <person name="Maruyama T."/>
            <person name="Minagawa J."/>
            <person name="Obokata J."/>
            <person name="Shigenobu S."/>
        </authorList>
    </citation>
    <scope>NUCLEOTIDE SEQUENCE [LARGE SCALE GENOMIC DNA]</scope>
</reference>
<gene>
    <name evidence="1" type="ORF">ElyMa_001070900</name>
</gene>